<sequence length="99" mass="11238">MTRRMQGFPLEDDDRLPMDLSPPRHPGCGPQIKMTFEWFFKRPKYPLRSCKQTHSFEINGSSRNNNAGRDDVTIRNGGVGSIDYQDLRHSPATKSAGSQ</sequence>
<feature type="compositionally biased region" description="Polar residues" evidence="1">
    <location>
        <begin position="56"/>
        <end position="67"/>
    </location>
</feature>
<evidence type="ECO:0000313" key="2">
    <source>
        <dbReference type="EMBL" id="KIJ24263.1"/>
    </source>
</evidence>
<evidence type="ECO:0000313" key="3">
    <source>
        <dbReference type="Proteomes" id="UP000054279"/>
    </source>
</evidence>
<keyword evidence="3" id="KW-1185">Reference proteome</keyword>
<dbReference type="Proteomes" id="UP000054279">
    <property type="component" value="Unassembled WGS sequence"/>
</dbReference>
<dbReference type="EMBL" id="KN837510">
    <property type="protein sequence ID" value="KIJ24263.1"/>
    <property type="molecule type" value="Genomic_DNA"/>
</dbReference>
<reference evidence="2 3" key="1">
    <citation type="submission" date="2014-06" db="EMBL/GenBank/DDBJ databases">
        <title>Evolutionary Origins and Diversification of the Mycorrhizal Mutualists.</title>
        <authorList>
            <consortium name="DOE Joint Genome Institute"/>
            <consortium name="Mycorrhizal Genomics Consortium"/>
            <person name="Kohler A."/>
            <person name="Kuo A."/>
            <person name="Nagy L.G."/>
            <person name="Floudas D."/>
            <person name="Copeland A."/>
            <person name="Barry K.W."/>
            <person name="Cichocki N."/>
            <person name="Veneault-Fourrey C."/>
            <person name="LaButti K."/>
            <person name="Lindquist E.A."/>
            <person name="Lipzen A."/>
            <person name="Lundell T."/>
            <person name="Morin E."/>
            <person name="Murat C."/>
            <person name="Riley R."/>
            <person name="Ohm R."/>
            <person name="Sun H."/>
            <person name="Tunlid A."/>
            <person name="Henrissat B."/>
            <person name="Grigoriev I.V."/>
            <person name="Hibbett D.S."/>
            <person name="Martin F."/>
        </authorList>
    </citation>
    <scope>NUCLEOTIDE SEQUENCE [LARGE SCALE GENOMIC DNA]</scope>
    <source>
        <strain evidence="2 3">SS14</strain>
    </source>
</reference>
<protein>
    <submittedName>
        <fullName evidence="2">Uncharacterized protein</fullName>
    </submittedName>
</protein>
<name>A0A0C9T5R9_SPHS4</name>
<organism evidence="2 3">
    <name type="scientific">Sphaerobolus stellatus (strain SS14)</name>
    <dbReference type="NCBI Taxonomy" id="990650"/>
    <lineage>
        <taxon>Eukaryota</taxon>
        <taxon>Fungi</taxon>
        <taxon>Dikarya</taxon>
        <taxon>Basidiomycota</taxon>
        <taxon>Agaricomycotina</taxon>
        <taxon>Agaricomycetes</taxon>
        <taxon>Phallomycetidae</taxon>
        <taxon>Geastrales</taxon>
        <taxon>Sphaerobolaceae</taxon>
        <taxon>Sphaerobolus</taxon>
    </lineage>
</organism>
<accession>A0A0C9T5R9</accession>
<dbReference type="HOGENOM" id="CLU_2321866_0_0_1"/>
<evidence type="ECO:0000256" key="1">
    <source>
        <dbReference type="SAM" id="MobiDB-lite"/>
    </source>
</evidence>
<feature type="region of interest" description="Disordered" evidence="1">
    <location>
        <begin position="56"/>
        <end position="99"/>
    </location>
</feature>
<gene>
    <name evidence="2" type="ORF">M422DRAFT_275003</name>
</gene>
<dbReference type="AlphaFoldDB" id="A0A0C9T5R9"/>
<feature type="region of interest" description="Disordered" evidence="1">
    <location>
        <begin position="1"/>
        <end position="28"/>
    </location>
</feature>
<proteinExistence type="predicted"/>